<evidence type="ECO:0000256" key="2">
    <source>
        <dbReference type="PROSITE-ProRule" id="PRU00169"/>
    </source>
</evidence>
<name>A0A126QLM7_9BACT</name>
<sequence>MSKKILIVDDDKEIRSYLSELLGDNGYETVTATDGAEAVEIAKTEKPDLITLDLEMPNEWGPRFYRKISQDETLKRTPVVVISGLNAIKYAIPKAIASLTKPFEPAQLLKIVKDAIG</sequence>
<dbReference type="GO" id="GO:0000160">
    <property type="term" value="P:phosphorelay signal transduction system"/>
    <property type="evidence" value="ECO:0007669"/>
    <property type="project" value="InterPro"/>
</dbReference>
<dbReference type="NCBIfam" id="NF045717">
    <property type="entry name" value="DVU0259_DivK"/>
    <property type="match status" value="1"/>
</dbReference>
<evidence type="ECO:0000313" key="4">
    <source>
        <dbReference type="EMBL" id="AMK10747.1"/>
    </source>
</evidence>
<dbReference type="Proteomes" id="UP000055611">
    <property type="component" value="Chromosome"/>
</dbReference>
<dbReference type="EMBL" id="CP014206">
    <property type="protein sequence ID" value="AMK10747.1"/>
    <property type="molecule type" value="Genomic_DNA"/>
</dbReference>
<dbReference type="EMBL" id="SOBK01000001">
    <property type="protein sequence ID" value="TDT91732.1"/>
    <property type="molecule type" value="Genomic_DNA"/>
</dbReference>
<feature type="domain" description="Response regulatory" evidence="3">
    <location>
        <begin position="4"/>
        <end position="116"/>
    </location>
</feature>
<reference evidence="5 7" key="2">
    <citation type="submission" date="2019-03" db="EMBL/GenBank/DDBJ databases">
        <title>Genomic Encyclopedia of Type Strains, Phase IV (KMG-IV): sequencing the most valuable type-strain genomes for metagenomic binning, comparative biology and taxonomic classification.</title>
        <authorList>
            <person name="Goeker M."/>
        </authorList>
    </citation>
    <scope>NUCLEOTIDE SEQUENCE [LARGE SCALE GENOMIC DNA]</scope>
    <source>
        <strain evidence="5 7">DSM 101483</strain>
    </source>
</reference>
<evidence type="ECO:0000256" key="1">
    <source>
        <dbReference type="ARBA" id="ARBA00022553"/>
    </source>
</evidence>
<evidence type="ECO:0000313" key="6">
    <source>
        <dbReference type="Proteomes" id="UP000055611"/>
    </source>
</evidence>
<dbReference type="Proteomes" id="UP000295506">
    <property type="component" value="Unassembled WGS sequence"/>
</dbReference>
<dbReference type="PROSITE" id="PS50110">
    <property type="entry name" value="RESPONSE_REGULATORY"/>
    <property type="match status" value="1"/>
</dbReference>
<dbReference type="OrthoDB" id="5295285at2"/>
<protein>
    <submittedName>
        <fullName evidence="5">Response regulator receiver domain-containing protein</fullName>
    </submittedName>
</protein>
<dbReference type="InterPro" id="IPR001789">
    <property type="entry name" value="Sig_transdc_resp-reg_receiver"/>
</dbReference>
<keyword evidence="1 2" id="KW-0597">Phosphoprotein</keyword>
<dbReference type="RefSeq" id="WP_066801706.1">
    <property type="nucleotide sequence ID" value="NZ_CAUVXY020000004.1"/>
</dbReference>
<evidence type="ECO:0000313" key="7">
    <source>
        <dbReference type="Proteomes" id="UP000295506"/>
    </source>
</evidence>
<dbReference type="PANTHER" id="PTHR44591:SF3">
    <property type="entry name" value="RESPONSE REGULATORY DOMAIN-CONTAINING PROTEIN"/>
    <property type="match status" value="1"/>
</dbReference>
<evidence type="ECO:0000259" key="3">
    <source>
        <dbReference type="PROSITE" id="PS50110"/>
    </source>
</evidence>
<dbReference type="PANTHER" id="PTHR44591">
    <property type="entry name" value="STRESS RESPONSE REGULATOR PROTEIN 1"/>
    <property type="match status" value="1"/>
</dbReference>
<accession>A0A126QLM7</accession>
<proteinExistence type="predicted"/>
<dbReference type="SUPFAM" id="SSF52172">
    <property type="entry name" value="CheY-like"/>
    <property type="match status" value="1"/>
</dbReference>
<keyword evidence="6" id="KW-1185">Reference proteome</keyword>
<dbReference type="KEGG" id="dej:AWY79_06290"/>
<dbReference type="InterPro" id="IPR054815">
    <property type="entry name" value="DVU0259-like"/>
</dbReference>
<dbReference type="InterPro" id="IPR050595">
    <property type="entry name" value="Bact_response_regulator"/>
</dbReference>
<organism evidence="5 7">
    <name type="scientific">Pseudodesulfovibrio indicus</name>
    <dbReference type="NCBI Taxonomy" id="1716143"/>
    <lineage>
        <taxon>Bacteria</taxon>
        <taxon>Pseudomonadati</taxon>
        <taxon>Thermodesulfobacteriota</taxon>
        <taxon>Desulfovibrionia</taxon>
        <taxon>Desulfovibrionales</taxon>
        <taxon>Desulfovibrionaceae</taxon>
    </lineage>
</organism>
<dbReference type="SMART" id="SM00448">
    <property type="entry name" value="REC"/>
    <property type="match status" value="1"/>
</dbReference>
<dbReference type="Gene3D" id="3.40.50.2300">
    <property type="match status" value="1"/>
</dbReference>
<gene>
    <name evidence="4" type="ORF">AWY79_06290</name>
    <name evidence="5" type="ORF">EDC59_101130</name>
</gene>
<evidence type="ECO:0000313" key="5">
    <source>
        <dbReference type="EMBL" id="TDT91732.1"/>
    </source>
</evidence>
<dbReference type="Pfam" id="PF00072">
    <property type="entry name" value="Response_reg"/>
    <property type="match status" value="1"/>
</dbReference>
<dbReference type="InterPro" id="IPR011006">
    <property type="entry name" value="CheY-like_superfamily"/>
</dbReference>
<dbReference type="AlphaFoldDB" id="A0A126QLM7"/>
<feature type="modified residue" description="4-aspartylphosphate" evidence="2">
    <location>
        <position position="53"/>
    </location>
</feature>
<reference evidence="4 6" key="1">
    <citation type="journal article" date="2016" name="Front. Microbiol.">
        <title>Genome Sequence of the Piezophilic, Mesophilic Sulfate-Reducing Bacterium Desulfovibrio indicus J2T.</title>
        <authorList>
            <person name="Cao J."/>
            <person name="Maignien L."/>
            <person name="Shao Z."/>
            <person name="Alain K."/>
            <person name="Jebbar M."/>
        </authorList>
    </citation>
    <scope>NUCLEOTIDE SEQUENCE [LARGE SCALE GENOMIC DNA]</scope>
    <source>
        <strain evidence="4 6">J2</strain>
    </source>
</reference>